<dbReference type="PROSITE" id="PS52050">
    <property type="entry name" value="WYL"/>
    <property type="match status" value="1"/>
</dbReference>
<dbReference type="PANTHER" id="PTHR34580:SF1">
    <property type="entry name" value="PROTEIN PAFC"/>
    <property type="match status" value="1"/>
</dbReference>
<dbReference type="PANTHER" id="PTHR34580">
    <property type="match status" value="1"/>
</dbReference>
<name>A0A4V2UVS8_9BACL</name>
<dbReference type="OrthoDB" id="9772503at2"/>
<keyword evidence="3" id="KW-0238">DNA-binding</keyword>
<organism evidence="3 4">
    <name type="scientific">Hazenella coriacea</name>
    <dbReference type="NCBI Taxonomy" id="1179467"/>
    <lineage>
        <taxon>Bacteria</taxon>
        <taxon>Bacillati</taxon>
        <taxon>Bacillota</taxon>
        <taxon>Bacilli</taxon>
        <taxon>Bacillales</taxon>
        <taxon>Thermoactinomycetaceae</taxon>
        <taxon>Hazenella</taxon>
    </lineage>
</organism>
<comment type="caution">
    <text evidence="3">The sequence shown here is derived from an EMBL/GenBank/DDBJ whole genome shotgun (WGS) entry which is preliminary data.</text>
</comment>
<dbReference type="AlphaFoldDB" id="A0A4V2UVS8"/>
<dbReference type="GO" id="GO:0003677">
    <property type="term" value="F:DNA binding"/>
    <property type="evidence" value="ECO:0007669"/>
    <property type="project" value="UniProtKB-KW"/>
</dbReference>
<gene>
    <name evidence="3" type="ORF">EDD58_101594</name>
</gene>
<feature type="domain" description="WCX" evidence="2">
    <location>
        <begin position="263"/>
        <end position="337"/>
    </location>
</feature>
<dbReference type="Pfam" id="PF13280">
    <property type="entry name" value="WYL"/>
    <property type="match status" value="1"/>
</dbReference>
<evidence type="ECO:0000313" key="4">
    <source>
        <dbReference type="Proteomes" id="UP000294937"/>
    </source>
</evidence>
<dbReference type="Pfam" id="PF25583">
    <property type="entry name" value="WCX"/>
    <property type="match status" value="1"/>
</dbReference>
<dbReference type="InterPro" id="IPR051534">
    <property type="entry name" value="CBASS_pafABC_assoc_protein"/>
</dbReference>
<evidence type="ECO:0000259" key="1">
    <source>
        <dbReference type="Pfam" id="PF13280"/>
    </source>
</evidence>
<sequence length="343" mass="40824">MVEWYKMIEDTKDRVSNGSRLLKLREIFEQETDEENELTLNQLVEKLKMSFGPDDSIVQIGTKAVRRDIHTLRAQGFEIIENIGDKGKKLYSYQNRLFEAHELRMLIDAVASARFVSLTDTERLLEKLKRLTSVHMAKTLDIRFRISSSYKDENRETRFTIDRIQNAMAERKIIRFHYGQYNVEKKFIAKRNGEWYFVRPLELIWNQDNYYLIGFFLPEEKIKHYRVDRMRDVEITEQSYDYQFFDLNSYAKNVFNMYNGPDQLVTIRFSNHMATVVIDRFGIHVPIKKVDDHCFEITTEAKVSDGFVQWLLSCGKNARVISPEPLVKRMKEEIEQIYMNYAL</sequence>
<protein>
    <submittedName>
        <fullName evidence="3">Putative DNA-binding transcriptional regulator YafY</fullName>
    </submittedName>
</protein>
<evidence type="ECO:0000259" key="2">
    <source>
        <dbReference type="Pfam" id="PF25583"/>
    </source>
</evidence>
<dbReference type="InterPro" id="IPR057727">
    <property type="entry name" value="WCX_dom"/>
</dbReference>
<dbReference type="Proteomes" id="UP000294937">
    <property type="component" value="Unassembled WGS sequence"/>
</dbReference>
<accession>A0A4V2UVS8</accession>
<evidence type="ECO:0000313" key="3">
    <source>
        <dbReference type="EMBL" id="TCS96947.1"/>
    </source>
</evidence>
<reference evidence="3 4" key="1">
    <citation type="submission" date="2019-03" db="EMBL/GenBank/DDBJ databases">
        <title>Genomic Encyclopedia of Type Strains, Phase IV (KMG-IV): sequencing the most valuable type-strain genomes for metagenomic binning, comparative biology and taxonomic classification.</title>
        <authorList>
            <person name="Goeker M."/>
        </authorList>
    </citation>
    <scope>NUCLEOTIDE SEQUENCE [LARGE SCALE GENOMIC DNA]</scope>
    <source>
        <strain evidence="3 4">DSM 45707</strain>
    </source>
</reference>
<dbReference type="EMBL" id="SMAG01000001">
    <property type="protein sequence ID" value="TCS96947.1"/>
    <property type="molecule type" value="Genomic_DNA"/>
</dbReference>
<dbReference type="InterPro" id="IPR026881">
    <property type="entry name" value="WYL_dom"/>
</dbReference>
<proteinExistence type="predicted"/>
<feature type="domain" description="WYL" evidence="1">
    <location>
        <begin position="161"/>
        <end position="235"/>
    </location>
</feature>
<keyword evidence="4" id="KW-1185">Reference proteome</keyword>